<dbReference type="EMBL" id="AASZRA010000013">
    <property type="protein sequence ID" value="EFI6953137.1"/>
    <property type="molecule type" value="Genomic_DNA"/>
</dbReference>
<sequence>MDKEYKTLINKALERFYFRLSASGVHAERAARDSLTRAIRSLYDVAFYADDLDALNELSELICAAECGEHIEPYKLGNIA</sequence>
<reference evidence="2 7" key="2">
    <citation type="submission" date="2019-11" db="EMBL/GenBank/DDBJ databases">
        <authorList>
            <consortium name="GenomeTrakr network: Whole genome sequencing for foodborne pathogen traceback"/>
        </authorList>
    </citation>
    <scope>NUCLEOTIDE SEQUENCE [LARGE SCALE GENOMIC DNA]</scope>
    <source>
        <strain evidence="4">CFSAN046653</strain>
        <strain evidence="2 7">PSU-2072</strain>
    </source>
</reference>
<gene>
    <name evidence="4" type="ORF">BCB93_002788</name>
    <name evidence="3" type="ORF">BG944_002713</name>
    <name evidence="1" type="ORF">C2R31_000148</name>
    <name evidence="5" type="ORF">DNX30_10285</name>
    <name evidence="2" type="ORF">GNW61_13835</name>
</gene>
<evidence type="ECO:0000313" key="8">
    <source>
        <dbReference type="Proteomes" id="UP000567387"/>
    </source>
</evidence>
<organism evidence="5">
    <name type="scientific">Escherichia coli</name>
    <dbReference type="NCBI Taxonomy" id="562"/>
    <lineage>
        <taxon>Bacteria</taxon>
        <taxon>Pseudomonadati</taxon>
        <taxon>Pseudomonadota</taxon>
        <taxon>Gammaproteobacteria</taxon>
        <taxon>Enterobacterales</taxon>
        <taxon>Enterobacteriaceae</taxon>
        <taxon>Escherichia</taxon>
    </lineage>
</organism>
<name>A0A0F3SBL5_ECOLX</name>
<comment type="caution">
    <text evidence="5">The sequence shown here is derived from an EMBL/GenBank/DDBJ whole genome shotgun (WGS) entry which is preliminary data.</text>
</comment>
<reference evidence="3 6" key="3">
    <citation type="submission" date="2020-02" db="EMBL/GenBank/DDBJ databases">
        <authorList>
            <consortium name="PulseNet: The National Subtyping Network for Foodborne Disease Surveillance"/>
            <person name="Tarr C.L."/>
            <person name="Trees E."/>
            <person name="Katz L.S."/>
            <person name="Carleton-Romer H.A."/>
            <person name="Stroika S."/>
            <person name="Kucerova Z."/>
            <person name="Roache K.F."/>
            <person name="Sabol A.L."/>
            <person name="Besser J."/>
            <person name="Gerner-Smidt P."/>
        </authorList>
    </citation>
    <scope>NUCLEOTIDE SEQUENCE [LARGE SCALE GENOMIC DNA]</scope>
    <source>
        <strain evidence="3 6">2014C-3796</strain>
        <strain evidence="1 8">PNUSAE011918</strain>
    </source>
</reference>
<reference evidence="5" key="1">
    <citation type="submission" date="2018-06" db="EMBL/GenBank/DDBJ databases">
        <authorList>
            <person name="Ashton P.M."/>
            <person name="Dallman T."/>
            <person name="Nair S."/>
            <person name="De Pinna E."/>
            <person name="Peters T."/>
            <person name="Grant K."/>
        </authorList>
    </citation>
    <scope>NUCLEOTIDE SEQUENCE [LARGE SCALE GENOMIC DNA]</scope>
    <source>
        <strain evidence="5">462023</strain>
    </source>
</reference>
<dbReference type="RefSeq" id="WP_000357028.1">
    <property type="nucleotide sequence ID" value="NZ_AP026110.1"/>
</dbReference>
<dbReference type="Proteomes" id="UP000885382">
    <property type="component" value="Unassembled WGS sequence"/>
</dbReference>
<dbReference type="Proteomes" id="UP000521994">
    <property type="component" value="Unassembled WGS sequence"/>
</dbReference>
<dbReference type="Proteomes" id="UP000530628">
    <property type="component" value="Unassembled WGS sequence"/>
</dbReference>
<evidence type="ECO:0000313" key="7">
    <source>
        <dbReference type="Proteomes" id="UP000530628"/>
    </source>
</evidence>
<evidence type="ECO:0000313" key="2">
    <source>
        <dbReference type="EMBL" id="EFH6649815.1"/>
    </source>
</evidence>
<dbReference type="Proteomes" id="UP000775646">
    <property type="component" value="Unassembled WGS sequence"/>
</dbReference>
<proteinExistence type="predicted"/>
<protein>
    <submittedName>
        <fullName evidence="5">DUF4754 domain-containing protein</fullName>
    </submittedName>
</protein>
<evidence type="ECO:0000313" key="1">
    <source>
        <dbReference type="EMBL" id="EFA8782379.1"/>
    </source>
</evidence>
<dbReference type="EMBL" id="RTJF01000009">
    <property type="protein sequence ID" value="MJL93142.1"/>
    <property type="molecule type" value="Genomic_DNA"/>
</dbReference>
<evidence type="ECO:0000313" key="5">
    <source>
        <dbReference type="EMBL" id="MJL93142.1"/>
    </source>
</evidence>
<dbReference type="AlphaFoldDB" id="A0A0F3SBL5"/>
<dbReference type="EMBL" id="AASXRC010000013">
    <property type="protein sequence ID" value="EFI0213540.1"/>
    <property type="molecule type" value="Genomic_DNA"/>
</dbReference>
<dbReference type="Proteomes" id="UP000567387">
    <property type="component" value="Unassembled WGS sequence"/>
</dbReference>
<accession>A0A0F3SBL5</accession>
<dbReference type="EMBL" id="AASCBU010000001">
    <property type="protein sequence ID" value="EFA8782379.1"/>
    <property type="molecule type" value="Genomic_DNA"/>
</dbReference>
<evidence type="ECO:0000313" key="6">
    <source>
        <dbReference type="Proteomes" id="UP000521994"/>
    </source>
</evidence>
<dbReference type="InterPro" id="IPR031860">
    <property type="entry name" value="DUF4754"/>
</dbReference>
<evidence type="ECO:0000313" key="3">
    <source>
        <dbReference type="EMBL" id="EFI0213540.1"/>
    </source>
</evidence>
<dbReference type="EMBL" id="AASWOY010000032">
    <property type="protein sequence ID" value="EFH6649815.1"/>
    <property type="molecule type" value="Genomic_DNA"/>
</dbReference>
<evidence type="ECO:0000313" key="4">
    <source>
        <dbReference type="EMBL" id="EFI6953137.1"/>
    </source>
</evidence>
<dbReference type="Pfam" id="PF15946">
    <property type="entry name" value="DUF4754"/>
    <property type="match status" value="1"/>
</dbReference>